<dbReference type="GO" id="GO:0005030">
    <property type="term" value="F:neurotrophin receptor activity"/>
    <property type="evidence" value="ECO:0007669"/>
    <property type="project" value="TreeGrafter"/>
</dbReference>
<evidence type="ECO:0000256" key="5">
    <source>
        <dbReference type="SAM" id="Phobius"/>
    </source>
</evidence>
<keyword evidence="8" id="KW-0675">Receptor</keyword>
<dbReference type="OrthoDB" id="2431000at2759"/>
<keyword evidence="8" id="KW-0808">Transferase</keyword>
<dbReference type="Proteomes" id="UP000829291">
    <property type="component" value="Chromosome 2"/>
</dbReference>
<dbReference type="GO" id="GO:0051897">
    <property type="term" value="P:positive regulation of phosphatidylinositol 3-kinase/protein kinase B signal transduction"/>
    <property type="evidence" value="ECO:0007669"/>
    <property type="project" value="TreeGrafter"/>
</dbReference>
<dbReference type="InParanoid" id="A0A6J0BBE5"/>
<feature type="transmembrane region" description="Helical" evidence="5">
    <location>
        <begin position="144"/>
        <end position="163"/>
    </location>
</feature>
<dbReference type="GO" id="GO:0007169">
    <property type="term" value="P:cell surface receptor protein tyrosine kinase signaling pathway"/>
    <property type="evidence" value="ECO:0007669"/>
    <property type="project" value="TreeGrafter"/>
</dbReference>
<comment type="catalytic activity">
    <reaction evidence="2">
        <text>L-tyrosyl-[protein] + ATP = O-phospho-L-tyrosyl-[protein] + ADP + H(+)</text>
        <dbReference type="Rhea" id="RHEA:10596"/>
        <dbReference type="Rhea" id="RHEA-COMP:10136"/>
        <dbReference type="Rhea" id="RHEA-COMP:20101"/>
        <dbReference type="ChEBI" id="CHEBI:15378"/>
        <dbReference type="ChEBI" id="CHEBI:30616"/>
        <dbReference type="ChEBI" id="CHEBI:46858"/>
        <dbReference type="ChEBI" id="CHEBI:61978"/>
        <dbReference type="ChEBI" id="CHEBI:456216"/>
        <dbReference type="EC" id="2.7.10.1"/>
    </reaction>
</comment>
<dbReference type="GO" id="GO:0005886">
    <property type="term" value="C:plasma membrane"/>
    <property type="evidence" value="ECO:0007669"/>
    <property type="project" value="TreeGrafter"/>
</dbReference>
<name>A0A6J0BBE5_NEOLC</name>
<dbReference type="GO" id="GO:0005524">
    <property type="term" value="F:ATP binding"/>
    <property type="evidence" value="ECO:0007669"/>
    <property type="project" value="UniProtKB-UniRule"/>
</dbReference>
<keyword evidence="3" id="KW-0547">Nucleotide-binding</keyword>
<dbReference type="GO" id="GO:0043121">
    <property type="term" value="F:neurotrophin binding"/>
    <property type="evidence" value="ECO:0007669"/>
    <property type="project" value="TreeGrafter"/>
</dbReference>
<dbReference type="InterPro" id="IPR050122">
    <property type="entry name" value="RTK"/>
</dbReference>
<dbReference type="FunFam" id="1.10.510.10:FF:001614">
    <property type="entry name" value="Nerve growth factor receptor TRKA, putative"/>
    <property type="match status" value="1"/>
</dbReference>
<dbReference type="InterPro" id="IPR020635">
    <property type="entry name" value="Tyr_kinase_cat_dom"/>
</dbReference>
<dbReference type="GO" id="GO:0043235">
    <property type="term" value="C:receptor complex"/>
    <property type="evidence" value="ECO:0007669"/>
    <property type="project" value="TreeGrafter"/>
</dbReference>
<dbReference type="PROSITE" id="PS00109">
    <property type="entry name" value="PROTEIN_KINASE_TYR"/>
    <property type="match status" value="1"/>
</dbReference>
<dbReference type="GeneID" id="107217858"/>
<gene>
    <name evidence="8" type="primary">LOC107217858</name>
</gene>
<dbReference type="RefSeq" id="XP_015511028.1">
    <property type="nucleotide sequence ID" value="XM_015655542.2"/>
</dbReference>
<keyword evidence="7" id="KW-1185">Reference proteome</keyword>
<dbReference type="GO" id="GO:0030424">
    <property type="term" value="C:axon"/>
    <property type="evidence" value="ECO:0007669"/>
    <property type="project" value="TreeGrafter"/>
</dbReference>
<reference evidence="8" key="1">
    <citation type="submission" date="2025-08" db="UniProtKB">
        <authorList>
            <consortium name="RefSeq"/>
        </authorList>
    </citation>
    <scope>IDENTIFICATION</scope>
    <source>
        <tissue evidence="8">Thorax and Abdomen</tissue>
    </source>
</reference>
<dbReference type="InterPro" id="IPR000719">
    <property type="entry name" value="Prot_kinase_dom"/>
</dbReference>
<evidence type="ECO:0000256" key="4">
    <source>
        <dbReference type="SAM" id="MobiDB-lite"/>
    </source>
</evidence>
<accession>A0A6J0BBE5</accession>
<evidence type="ECO:0000256" key="2">
    <source>
        <dbReference type="ARBA" id="ARBA00051243"/>
    </source>
</evidence>
<dbReference type="SMART" id="SM00219">
    <property type="entry name" value="TyrKc"/>
    <property type="match status" value="1"/>
</dbReference>
<feature type="region of interest" description="Disordered" evidence="4">
    <location>
        <begin position="492"/>
        <end position="515"/>
    </location>
</feature>
<dbReference type="InterPro" id="IPR008266">
    <property type="entry name" value="Tyr_kinase_AS"/>
</dbReference>
<dbReference type="Gene3D" id="1.10.510.10">
    <property type="entry name" value="Transferase(Phosphotransferase) domain 1"/>
    <property type="match status" value="1"/>
</dbReference>
<dbReference type="GO" id="GO:1990090">
    <property type="term" value="P:cellular response to nerve growth factor stimulus"/>
    <property type="evidence" value="ECO:0007669"/>
    <property type="project" value="TreeGrafter"/>
</dbReference>
<keyword evidence="5 8" id="KW-0812">Transmembrane</keyword>
<feature type="domain" description="Protein kinase" evidence="6">
    <location>
        <begin position="218"/>
        <end position="487"/>
    </location>
</feature>
<keyword evidence="5" id="KW-1133">Transmembrane helix</keyword>
<evidence type="ECO:0000256" key="1">
    <source>
        <dbReference type="ARBA" id="ARBA00004167"/>
    </source>
</evidence>
<evidence type="ECO:0000256" key="3">
    <source>
        <dbReference type="PROSITE-ProRule" id="PRU10141"/>
    </source>
</evidence>
<dbReference type="GO" id="GO:0010976">
    <property type="term" value="P:positive regulation of neuron projection development"/>
    <property type="evidence" value="ECO:0007669"/>
    <property type="project" value="TreeGrafter"/>
</dbReference>
<proteinExistence type="predicted"/>
<protein>
    <submittedName>
        <fullName evidence="8">Tyrosine-protein kinase transmembrane receptor Ror</fullName>
    </submittedName>
</protein>
<dbReference type="InterPro" id="IPR001245">
    <property type="entry name" value="Ser-Thr/Tyr_kinase_cat_dom"/>
</dbReference>
<comment type="subcellular location">
    <subcellularLocation>
        <location evidence="1">Membrane</location>
        <topology evidence="1">Single-pass membrane protein</topology>
    </subcellularLocation>
</comment>
<dbReference type="GO" id="GO:0004714">
    <property type="term" value="F:transmembrane receptor protein tyrosine kinase activity"/>
    <property type="evidence" value="ECO:0007669"/>
    <property type="project" value="UniProtKB-EC"/>
</dbReference>
<dbReference type="PANTHER" id="PTHR24416:SF619">
    <property type="entry name" value="TYROSINE-PROTEIN KINASE TRANSMEMBRANE RECEPTOR ROR-LIKE PROTEIN"/>
    <property type="match status" value="1"/>
</dbReference>
<dbReference type="InterPro" id="IPR011009">
    <property type="entry name" value="Kinase-like_dom_sf"/>
</dbReference>
<dbReference type="PROSITE" id="PS00107">
    <property type="entry name" value="PROTEIN_KINASE_ATP"/>
    <property type="match status" value="1"/>
</dbReference>
<evidence type="ECO:0000313" key="8">
    <source>
        <dbReference type="RefSeq" id="XP_015511028.1"/>
    </source>
</evidence>
<dbReference type="SUPFAM" id="SSF56112">
    <property type="entry name" value="Protein kinase-like (PK-like)"/>
    <property type="match status" value="1"/>
</dbReference>
<keyword evidence="8" id="KW-0418">Kinase</keyword>
<dbReference type="InterPro" id="IPR017441">
    <property type="entry name" value="Protein_kinase_ATP_BS"/>
</dbReference>
<dbReference type="Pfam" id="PF07714">
    <property type="entry name" value="PK_Tyr_Ser-Thr"/>
    <property type="match status" value="1"/>
</dbReference>
<dbReference type="PRINTS" id="PR00109">
    <property type="entry name" value="TYRKINASE"/>
</dbReference>
<organism evidence="8">
    <name type="scientific">Neodiprion lecontei</name>
    <name type="common">Redheaded pine sawfly</name>
    <dbReference type="NCBI Taxonomy" id="441921"/>
    <lineage>
        <taxon>Eukaryota</taxon>
        <taxon>Metazoa</taxon>
        <taxon>Ecdysozoa</taxon>
        <taxon>Arthropoda</taxon>
        <taxon>Hexapoda</taxon>
        <taxon>Insecta</taxon>
        <taxon>Pterygota</taxon>
        <taxon>Neoptera</taxon>
        <taxon>Endopterygota</taxon>
        <taxon>Hymenoptera</taxon>
        <taxon>Tenthredinoidea</taxon>
        <taxon>Diprionidae</taxon>
        <taxon>Diprioninae</taxon>
        <taxon>Neodiprion</taxon>
    </lineage>
</organism>
<evidence type="ECO:0000313" key="7">
    <source>
        <dbReference type="Proteomes" id="UP000829291"/>
    </source>
</evidence>
<dbReference type="KEGG" id="nlo:107217858"/>
<evidence type="ECO:0000259" key="6">
    <source>
        <dbReference type="PROSITE" id="PS50011"/>
    </source>
</evidence>
<keyword evidence="3" id="KW-0067">ATP-binding</keyword>
<keyword evidence="5" id="KW-0472">Membrane</keyword>
<sequence length="539" mass="60146">MAPNRPAKLRRALKQADFKPGPIVTAGLPLEQSEDSTIRWQQAAIALNRTIINCHGNPQICGPEAACKNFGNDTAICICPHDSSIPTAALTCPRITVPMEPMPIHNIIPPNGNITNSTTELPDKKEVPTTAQVGPSHQRKLPEIIGGTATLLILIGLIILARYCQRRRAYTSKCSRTSLNPSPMNLKKGFLLPNKYIPNTQYSTYGSPEVPILRRDCVLFLQDIGEGCFGKVYKGQLRRGDATETVAVKVLKDSASCEAEEDFMREVDIMSSFRHRNILFLIGVVLRDATNSPWMVFEYMPHGDLAEVLRANSRQLRCSTPGLPPLTRDSLLWISTQIAAGMTYLSSQRFVHRDLACRNCLVGSDLIVKIADFGMSRDVYTCDYYKIGGSRLLPVRWMAPESVIFGRFTLESDVWSFGVVIWEVYSFGKQPYYGHNNDEVMKLILQGIMLLPPEDCPPFICDVMRGCWKTEPKDRLKFTDILEKLELAREKSSDKGSLPRPPQGPVAIRSPDALDTDGYLLPAPVNRCEYLQPLPPLPN</sequence>
<dbReference type="PANTHER" id="PTHR24416">
    <property type="entry name" value="TYROSINE-PROTEIN KINASE RECEPTOR"/>
    <property type="match status" value="1"/>
</dbReference>
<dbReference type="PROSITE" id="PS50011">
    <property type="entry name" value="PROTEIN_KINASE_DOM"/>
    <property type="match status" value="1"/>
</dbReference>
<dbReference type="AlphaFoldDB" id="A0A6J0BBE5"/>
<feature type="binding site" evidence="3">
    <location>
        <position position="249"/>
    </location>
    <ligand>
        <name>ATP</name>
        <dbReference type="ChEBI" id="CHEBI:30616"/>
    </ligand>
</feature>